<sequence>MRLMNSTPRTCKVDNNSLKIVSTIGNKFGNDRRSNNDNNNVVVTIGSCSNISSAKNVKARTIIKQRKTSSSISASSPSSTSLMTAVVPTRRSDGNNNNNNRNNYINNNHSSSSKTYSLVLLVGVILYMIGIVTNYHINGALMGSTIIDTNDGSVPVVIDDNNNTKKILRPDNIPDKMVPYNATACDSIGIPKLLHYTWKNKDFSFIDDNNNNNENYNINNGYIIEQKKILNRIEIIKQNNPEYTIKVWTDKECMELMEEYFPSFMKTYYHQYNPRKFWDIVRIVILWVHGGIYLDHDVECQNNGISFSNWIHNDNSNSRTNNNGGLPKLLLIDVIQKESIYSLDSTKMNDNSNSNSISSRMEQRKRTKLNNFIQQGGDKRHFEWIYERSHPIRGNFFMGSVPGHPFWLLYLKLIIDDNSKDLWVLEHTGPGKLADTYTEYTRDKTQTNIGTYTEIRVLQKHEMQRAPCTKNTGGTEPCIQSQCTHLQSISPSELEEDRTEQVRSWKQQQHKHQQSNLKFTYGNGTVVSVLTDNTTTVARRANNTNQQQQQQTQQQQQPKNRSEFSLPSCNPCESPIMVYADFNNSNTETTKQLIFIHIPKNGGTSIEHVLNKKRSCHVTAMAIHECPGHNHNDYNTSMISFTVLRHPIKRAISMYRYAKQGGNGRKYDINKYSWVHNNLNFKNYVKELPKQTNLMYAPQSHFITVTTIDAAAAAATPANDTNKLNTKSTTTTDVDDDTTNVNVDQILCLESIDEDWKDFVETMGLVGMIPENSNSFNSNVNNSNRHRRHQRNWDSTAMAASKTIGRTLPRLRVSNSSNKTVVVDAETHALLQHIYIFVDSRF</sequence>
<keyword evidence="3" id="KW-1133">Transmembrane helix</keyword>
<dbReference type="AlphaFoldDB" id="A0A1E7FPX5"/>
<dbReference type="GO" id="GO:0016020">
    <property type="term" value="C:membrane"/>
    <property type="evidence" value="ECO:0007669"/>
    <property type="project" value="InterPro"/>
</dbReference>
<dbReference type="SUPFAM" id="SSF52540">
    <property type="entry name" value="P-loop containing nucleoside triphosphate hydrolases"/>
    <property type="match status" value="1"/>
</dbReference>
<feature type="compositionally biased region" description="Low complexity" evidence="2">
    <location>
        <begin position="542"/>
        <end position="557"/>
    </location>
</feature>
<dbReference type="Pfam" id="PF03567">
    <property type="entry name" value="Sulfotransfer_2"/>
    <property type="match status" value="1"/>
</dbReference>
<dbReference type="Pfam" id="PF04488">
    <property type="entry name" value="Gly_transf_sug"/>
    <property type="match status" value="1"/>
</dbReference>
<dbReference type="KEGG" id="fcy:FRACYDRAFT_236301"/>
<proteinExistence type="predicted"/>
<dbReference type="InParanoid" id="A0A1E7FPX5"/>
<dbReference type="GO" id="GO:0000030">
    <property type="term" value="F:mannosyltransferase activity"/>
    <property type="evidence" value="ECO:0007669"/>
    <property type="project" value="TreeGrafter"/>
</dbReference>
<dbReference type="EMBL" id="KV784355">
    <property type="protein sequence ID" value="OEU20229.1"/>
    <property type="molecule type" value="Genomic_DNA"/>
</dbReference>
<evidence type="ECO:0000256" key="2">
    <source>
        <dbReference type="SAM" id="MobiDB-lite"/>
    </source>
</evidence>
<keyword evidence="5" id="KW-1185">Reference proteome</keyword>
<evidence type="ECO:0000256" key="1">
    <source>
        <dbReference type="ARBA" id="ARBA00022679"/>
    </source>
</evidence>
<organism evidence="4 5">
    <name type="scientific">Fragilariopsis cylindrus CCMP1102</name>
    <dbReference type="NCBI Taxonomy" id="635003"/>
    <lineage>
        <taxon>Eukaryota</taxon>
        <taxon>Sar</taxon>
        <taxon>Stramenopiles</taxon>
        <taxon>Ochrophyta</taxon>
        <taxon>Bacillariophyta</taxon>
        <taxon>Bacillariophyceae</taxon>
        <taxon>Bacillariophycidae</taxon>
        <taxon>Bacillariales</taxon>
        <taxon>Bacillariaceae</taxon>
        <taxon>Fragilariopsis</taxon>
    </lineage>
</organism>
<feature type="region of interest" description="Disordered" evidence="2">
    <location>
        <begin position="66"/>
        <end position="108"/>
    </location>
</feature>
<dbReference type="SUPFAM" id="SSF53448">
    <property type="entry name" value="Nucleotide-diphospho-sugar transferases"/>
    <property type="match status" value="1"/>
</dbReference>
<dbReference type="InterPro" id="IPR027417">
    <property type="entry name" value="P-loop_NTPase"/>
</dbReference>
<dbReference type="InterPro" id="IPR029044">
    <property type="entry name" value="Nucleotide-diphossugar_trans"/>
</dbReference>
<evidence type="ECO:0000313" key="4">
    <source>
        <dbReference type="EMBL" id="OEU20229.1"/>
    </source>
</evidence>
<feature type="region of interest" description="Disordered" evidence="2">
    <location>
        <begin position="345"/>
        <end position="364"/>
    </location>
</feature>
<feature type="compositionally biased region" description="Low complexity" evidence="2">
    <location>
        <begin position="349"/>
        <end position="359"/>
    </location>
</feature>
<reference evidence="4 5" key="1">
    <citation type="submission" date="2016-09" db="EMBL/GenBank/DDBJ databases">
        <title>Extensive genetic diversity and differential bi-allelic expression allows diatom success in the polar Southern Ocean.</title>
        <authorList>
            <consortium name="DOE Joint Genome Institute"/>
            <person name="Mock T."/>
            <person name="Otillar R.P."/>
            <person name="Strauss J."/>
            <person name="Dupont C."/>
            <person name="Frickenhaus S."/>
            <person name="Maumus F."/>
            <person name="Mcmullan M."/>
            <person name="Sanges R."/>
            <person name="Schmutz J."/>
            <person name="Toseland A."/>
            <person name="Valas R."/>
            <person name="Veluchamy A."/>
            <person name="Ward B.J."/>
            <person name="Allen A."/>
            <person name="Barry K."/>
            <person name="Falciatore A."/>
            <person name="Ferrante M."/>
            <person name="Fortunato A.E."/>
            <person name="Gloeckner G."/>
            <person name="Gruber A."/>
            <person name="Hipkin R."/>
            <person name="Janech M."/>
            <person name="Kroth P."/>
            <person name="Leese F."/>
            <person name="Lindquist E."/>
            <person name="Lyon B.R."/>
            <person name="Martin J."/>
            <person name="Mayer C."/>
            <person name="Parker M."/>
            <person name="Quesneville H."/>
            <person name="Raymond J."/>
            <person name="Uhlig C."/>
            <person name="Valentin K.U."/>
            <person name="Worden A.Z."/>
            <person name="Armbrust E.V."/>
            <person name="Bowler C."/>
            <person name="Green B."/>
            <person name="Moulton V."/>
            <person name="Van Oosterhout C."/>
            <person name="Grigoriev I."/>
        </authorList>
    </citation>
    <scope>NUCLEOTIDE SEQUENCE [LARGE SCALE GENOMIC DNA]</scope>
    <source>
        <strain evidence="4 5">CCMP1102</strain>
    </source>
</reference>
<dbReference type="Gene3D" id="3.40.50.300">
    <property type="entry name" value="P-loop containing nucleotide triphosphate hydrolases"/>
    <property type="match status" value="1"/>
</dbReference>
<dbReference type="InterPro" id="IPR051706">
    <property type="entry name" value="Glycosyltransferase_domain"/>
</dbReference>
<dbReference type="InterPro" id="IPR007577">
    <property type="entry name" value="GlycoTrfase_DXD_sugar-bd_CS"/>
</dbReference>
<feature type="transmembrane region" description="Helical" evidence="3">
    <location>
        <begin position="118"/>
        <end position="137"/>
    </location>
</feature>
<evidence type="ECO:0000313" key="5">
    <source>
        <dbReference type="Proteomes" id="UP000095751"/>
    </source>
</evidence>
<dbReference type="Proteomes" id="UP000095751">
    <property type="component" value="Unassembled WGS sequence"/>
</dbReference>
<dbReference type="PANTHER" id="PTHR32385">
    <property type="entry name" value="MANNOSYL PHOSPHORYLINOSITOL CERAMIDE SYNTHASE"/>
    <property type="match status" value="1"/>
</dbReference>
<evidence type="ECO:0000256" key="3">
    <source>
        <dbReference type="SAM" id="Phobius"/>
    </source>
</evidence>
<dbReference type="GO" id="GO:0051999">
    <property type="term" value="P:mannosyl-inositol phosphorylceramide biosynthetic process"/>
    <property type="evidence" value="ECO:0007669"/>
    <property type="project" value="TreeGrafter"/>
</dbReference>
<gene>
    <name evidence="4" type="ORF">FRACYDRAFT_236301</name>
</gene>
<dbReference type="Gene3D" id="3.90.550.20">
    <property type="match status" value="1"/>
</dbReference>
<evidence type="ECO:0008006" key="6">
    <source>
        <dbReference type="Google" id="ProtNLM"/>
    </source>
</evidence>
<dbReference type="InterPro" id="IPR005331">
    <property type="entry name" value="Sulfotransferase"/>
</dbReference>
<accession>A0A1E7FPX5</accession>
<name>A0A1E7FPX5_9STRA</name>
<keyword evidence="1" id="KW-0808">Transferase</keyword>
<keyword evidence="3" id="KW-0812">Transmembrane</keyword>
<protein>
    <recommendedName>
        <fullName evidence="6">Glycosyltransferase family 32 protein</fullName>
    </recommendedName>
</protein>
<dbReference type="GO" id="GO:0008146">
    <property type="term" value="F:sulfotransferase activity"/>
    <property type="evidence" value="ECO:0007669"/>
    <property type="project" value="InterPro"/>
</dbReference>
<dbReference type="PANTHER" id="PTHR32385:SF15">
    <property type="entry name" value="INOSITOL PHOSPHOCERAMIDE MANNOSYLTRANSFERASE 1"/>
    <property type="match status" value="1"/>
</dbReference>
<feature type="region of interest" description="Disordered" evidence="2">
    <location>
        <begin position="542"/>
        <end position="566"/>
    </location>
</feature>
<feature type="region of interest" description="Disordered" evidence="2">
    <location>
        <begin position="490"/>
        <end position="518"/>
    </location>
</feature>
<dbReference type="OrthoDB" id="10020246at2759"/>
<keyword evidence="3" id="KW-0472">Membrane</keyword>
<feature type="compositionally biased region" description="Low complexity" evidence="2">
    <location>
        <begin position="69"/>
        <end position="81"/>
    </location>
</feature>
<feature type="compositionally biased region" description="Low complexity" evidence="2">
    <location>
        <begin position="95"/>
        <end position="108"/>
    </location>
</feature>